<proteinExistence type="predicted"/>
<keyword evidence="2" id="KW-1185">Reference proteome</keyword>
<sequence>MARDTEKRCWIVVQTSSKGCCVDFSVLLRRTWESWWMTSQECALATRRAWIFLGCIRNSIASRSRELILSLYSALVRPHLERPVLVSSVQETQGATRESPVRATGMIRDLEYVSCEERLRELGLFNLEKRRLRGHIVNTYKFLKVRCQKDGARLFSFVPNDRIRSNG</sequence>
<dbReference type="AlphaFoldDB" id="A0A3M0K609"/>
<accession>A0A3M0K609</accession>
<dbReference type="Proteomes" id="UP000269221">
    <property type="component" value="Unassembled WGS sequence"/>
</dbReference>
<evidence type="ECO:0000313" key="1">
    <source>
        <dbReference type="EMBL" id="RMC06510.1"/>
    </source>
</evidence>
<name>A0A3M0K609_HIRRU</name>
<dbReference type="OrthoDB" id="276744at2759"/>
<evidence type="ECO:0000313" key="2">
    <source>
        <dbReference type="Proteomes" id="UP000269221"/>
    </source>
</evidence>
<reference evidence="1 2" key="1">
    <citation type="submission" date="2018-07" db="EMBL/GenBank/DDBJ databases">
        <title>A high quality draft genome assembly of the barn swallow (H. rustica rustica).</title>
        <authorList>
            <person name="Formenti G."/>
            <person name="Chiara M."/>
            <person name="Poveda L."/>
            <person name="Francoijs K.-J."/>
            <person name="Bonisoli-Alquati A."/>
            <person name="Canova L."/>
            <person name="Gianfranceschi L."/>
            <person name="Horner D.S."/>
            <person name="Saino N."/>
        </authorList>
    </citation>
    <scope>NUCLEOTIDE SEQUENCE [LARGE SCALE GENOMIC DNA]</scope>
    <source>
        <strain evidence="1">Chelidonia</strain>
        <tissue evidence="1">Blood</tissue>
    </source>
</reference>
<organism evidence="1 2">
    <name type="scientific">Hirundo rustica rustica</name>
    <dbReference type="NCBI Taxonomy" id="333673"/>
    <lineage>
        <taxon>Eukaryota</taxon>
        <taxon>Metazoa</taxon>
        <taxon>Chordata</taxon>
        <taxon>Craniata</taxon>
        <taxon>Vertebrata</taxon>
        <taxon>Euteleostomi</taxon>
        <taxon>Archelosauria</taxon>
        <taxon>Archosauria</taxon>
        <taxon>Dinosauria</taxon>
        <taxon>Saurischia</taxon>
        <taxon>Theropoda</taxon>
        <taxon>Coelurosauria</taxon>
        <taxon>Aves</taxon>
        <taxon>Neognathae</taxon>
        <taxon>Neoaves</taxon>
        <taxon>Telluraves</taxon>
        <taxon>Australaves</taxon>
        <taxon>Passeriformes</taxon>
        <taxon>Sylvioidea</taxon>
        <taxon>Hirundinidae</taxon>
        <taxon>Hirundo</taxon>
    </lineage>
</organism>
<gene>
    <name evidence="1" type="ORF">DUI87_15947</name>
</gene>
<dbReference type="EMBL" id="QRBI01000120">
    <property type="protein sequence ID" value="RMC06510.1"/>
    <property type="molecule type" value="Genomic_DNA"/>
</dbReference>
<comment type="caution">
    <text evidence="1">The sequence shown here is derived from an EMBL/GenBank/DDBJ whole genome shotgun (WGS) entry which is preliminary data.</text>
</comment>
<dbReference type="STRING" id="333673.A0A3M0K609"/>
<protein>
    <submittedName>
        <fullName evidence="1">Uncharacterized protein</fullName>
    </submittedName>
</protein>